<sequence length="107" mass="11319">MPADGVRPGVRLLEAVSEAARNTDISVKSAGCLGNCRRGISVAMLRPGGWSYLFGELEETSADDILAGAALFATSSDGFMPFGARPEALKRGLIARIPTFDHLKDLP</sequence>
<name>A0ABS5RU71_9HYPH</name>
<proteinExistence type="predicted"/>
<dbReference type="CDD" id="cd02980">
    <property type="entry name" value="TRX_Fd_family"/>
    <property type="match status" value="1"/>
</dbReference>
<evidence type="ECO:0000313" key="2">
    <source>
        <dbReference type="Proteomes" id="UP001297272"/>
    </source>
</evidence>
<organism evidence="1 2">
    <name type="scientific">Tianweitania aestuarii</name>
    <dbReference type="NCBI Taxonomy" id="2814886"/>
    <lineage>
        <taxon>Bacteria</taxon>
        <taxon>Pseudomonadati</taxon>
        <taxon>Pseudomonadota</taxon>
        <taxon>Alphaproteobacteria</taxon>
        <taxon>Hyphomicrobiales</taxon>
        <taxon>Phyllobacteriaceae</taxon>
        <taxon>Tianweitania</taxon>
    </lineage>
</organism>
<comment type="caution">
    <text evidence="1">The sequence shown here is derived from an EMBL/GenBank/DDBJ whole genome shotgun (WGS) entry which is preliminary data.</text>
</comment>
<dbReference type="EMBL" id="JAFMNX010000001">
    <property type="protein sequence ID" value="MBS9720595.1"/>
    <property type="molecule type" value="Genomic_DNA"/>
</dbReference>
<dbReference type="InterPro" id="IPR012863">
    <property type="entry name" value="DUF1636"/>
</dbReference>
<protein>
    <submittedName>
        <fullName evidence="1">DUF1636 domain-containing protein</fullName>
    </submittedName>
</protein>
<keyword evidence="2" id="KW-1185">Reference proteome</keyword>
<evidence type="ECO:0000313" key="1">
    <source>
        <dbReference type="EMBL" id="MBS9720595.1"/>
    </source>
</evidence>
<gene>
    <name evidence="1" type="ORF">JYU29_07845</name>
</gene>
<dbReference type="Pfam" id="PF07845">
    <property type="entry name" value="DUF1636"/>
    <property type="match status" value="1"/>
</dbReference>
<accession>A0ABS5RU71</accession>
<dbReference type="Proteomes" id="UP001297272">
    <property type="component" value="Unassembled WGS sequence"/>
</dbReference>
<reference evidence="1 2" key="1">
    <citation type="submission" date="2021-03" db="EMBL/GenBank/DDBJ databases">
        <title>Tianweitania aestuarii sp. nov., isolated from a tidal flat.</title>
        <authorList>
            <person name="Park S."/>
            <person name="Yoon J.-H."/>
        </authorList>
    </citation>
    <scope>NUCLEOTIDE SEQUENCE [LARGE SCALE GENOMIC DNA]</scope>
    <source>
        <strain evidence="1 2">BSSL-BM11</strain>
    </source>
</reference>